<dbReference type="EMBL" id="JAGYPM010000002">
    <property type="protein sequence ID" value="MBS4189979.1"/>
    <property type="molecule type" value="Genomic_DNA"/>
</dbReference>
<evidence type="ECO:0000313" key="2">
    <source>
        <dbReference type="Proteomes" id="UP000681027"/>
    </source>
</evidence>
<protein>
    <recommendedName>
        <fullName evidence="3">Transposase</fullName>
    </recommendedName>
</protein>
<proteinExistence type="predicted"/>
<reference evidence="1 2" key="1">
    <citation type="submission" date="2021-05" db="EMBL/GenBank/DDBJ databases">
        <title>Novel Bacillus species.</title>
        <authorList>
            <person name="Liu G."/>
        </authorList>
    </citation>
    <scope>NUCLEOTIDE SEQUENCE [LARGE SCALE GENOMIC DNA]</scope>
    <source>
        <strain evidence="1 2">FJAT-49705</strain>
    </source>
</reference>
<gene>
    <name evidence="1" type="ORF">KHA94_07140</name>
</gene>
<organism evidence="1 2">
    <name type="scientific">Cytobacillus citreus</name>
    <dbReference type="NCBI Taxonomy" id="2833586"/>
    <lineage>
        <taxon>Bacteria</taxon>
        <taxon>Bacillati</taxon>
        <taxon>Bacillota</taxon>
        <taxon>Bacilli</taxon>
        <taxon>Bacillales</taxon>
        <taxon>Bacillaceae</taxon>
        <taxon>Cytobacillus</taxon>
    </lineage>
</organism>
<name>A0ABS5NST2_9BACI</name>
<evidence type="ECO:0008006" key="3">
    <source>
        <dbReference type="Google" id="ProtNLM"/>
    </source>
</evidence>
<accession>A0ABS5NST2</accession>
<evidence type="ECO:0000313" key="1">
    <source>
        <dbReference type="EMBL" id="MBS4189979.1"/>
    </source>
</evidence>
<comment type="caution">
    <text evidence="1">The sequence shown here is derived from an EMBL/GenBank/DDBJ whole genome shotgun (WGS) entry which is preliminary data.</text>
</comment>
<keyword evidence="2" id="KW-1185">Reference proteome</keyword>
<dbReference type="Proteomes" id="UP000681027">
    <property type="component" value="Unassembled WGS sequence"/>
</dbReference>
<sequence>MNAQQDTDRSPITFTIDKAERIQTDTINRKNLGYAALSKIYHELGLHTFLNNRQHHTKNDHDTNSIMKLFVFARLLYPAFKKKTYDNKGLFFEKTDFSLDVSMAVYLFLISIM</sequence>